<organism evidence="2 3">
    <name type="scientific">Candidatus Pristimantibacillus lignocellulolyticus</name>
    <dbReference type="NCBI Taxonomy" id="2994561"/>
    <lineage>
        <taxon>Bacteria</taxon>
        <taxon>Bacillati</taxon>
        <taxon>Bacillota</taxon>
        <taxon>Bacilli</taxon>
        <taxon>Bacillales</taxon>
        <taxon>Paenibacillaceae</taxon>
        <taxon>Candidatus Pristimantibacillus</taxon>
    </lineage>
</organism>
<dbReference type="Proteomes" id="UP001056756">
    <property type="component" value="Chromosome"/>
</dbReference>
<dbReference type="AlphaFoldDB" id="A0A9J6ZEC4"/>
<dbReference type="KEGG" id="plig:NAG76_22255"/>
<feature type="compositionally biased region" description="Basic and acidic residues" evidence="1">
    <location>
        <begin position="153"/>
        <end position="162"/>
    </location>
</feature>
<accession>A0A9J6ZEC4</accession>
<feature type="compositionally biased region" description="Acidic residues" evidence="1">
    <location>
        <begin position="141"/>
        <end position="152"/>
    </location>
</feature>
<proteinExistence type="predicted"/>
<dbReference type="EMBL" id="CP097899">
    <property type="protein sequence ID" value="URN94506.1"/>
    <property type="molecule type" value="Genomic_DNA"/>
</dbReference>
<feature type="compositionally biased region" description="Acidic residues" evidence="1">
    <location>
        <begin position="163"/>
        <end position="174"/>
    </location>
</feature>
<gene>
    <name evidence="2" type="ORF">NAG76_22255</name>
</gene>
<evidence type="ECO:0000313" key="2">
    <source>
        <dbReference type="EMBL" id="URN94506.1"/>
    </source>
</evidence>
<feature type="region of interest" description="Disordered" evidence="1">
    <location>
        <begin position="133"/>
        <end position="174"/>
    </location>
</feature>
<protein>
    <submittedName>
        <fullName evidence="2">Uncharacterized protein</fullName>
    </submittedName>
</protein>
<reference evidence="2" key="1">
    <citation type="submission" date="2022-05" db="EMBL/GenBank/DDBJ databases">
        <title>Novel bacterial taxa in a minimal lignocellulolytic consortium and its capacity to transform plastics disclosed by genome-resolved metagenomics.</title>
        <authorList>
            <person name="Rodriguez C.A.D."/>
            <person name="Diaz-Garcia L."/>
            <person name="Herrera K."/>
            <person name="Tarazona N.A."/>
            <person name="Sproer C."/>
            <person name="Overmann J."/>
            <person name="Jimenez D.J."/>
        </authorList>
    </citation>
    <scope>NUCLEOTIDE SEQUENCE</scope>
    <source>
        <strain evidence="2">MAG5</strain>
    </source>
</reference>
<name>A0A9J6ZEC4_9BACL</name>
<evidence type="ECO:0000313" key="3">
    <source>
        <dbReference type="Proteomes" id="UP001056756"/>
    </source>
</evidence>
<sequence>MEIKLSTHFNKMTRDSKKELLQFHVTGEIENEVELNALVGEVVEIKVHELESLTAEFKKNSKDAKRTVLEFIVNPGKSNKHSFEYFSFTGQSVQLSITQSDMDIEEFREGLKVKVNADGTAEVVDENQTTLEQFTDPMDGIGEDDEQEEILNEETRSEKDQQDQTEEDDNDNLD</sequence>
<evidence type="ECO:0000256" key="1">
    <source>
        <dbReference type="SAM" id="MobiDB-lite"/>
    </source>
</evidence>